<dbReference type="PRINTS" id="PR00079">
    <property type="entry name" value="G6PDHDRGNASE"/>
</dbReference>
<evidence type="ECO:0000256" key="5">
    <source>
        <dbReference type="ARBA" id="ARBA00023002"/>
    </source>
</evidence>
<feature type="binding site" evidence="7">
    <location>
        <begin position="13"/>
        <end position="20"/>
    </location>
    <ligand>
        <name>NADP(+)</name>
        <dbReference type="ChEBI" id="CHEBI:58349"/>
    </ligand>
</feature>
<feature type="binding site" evidence="7">
    <location>
        <position position="341"/>
    </location>
    <ligand>
        <name>substrate</name>
    </ligand>
</feature>
<dbReference type="Pfam" id="PF00479">
    <property type="entry name" value="G6PD_N"/>
    <property type="match status" value="1"/>
</dbReference>
<evidence type="ECO:0000313" key="10">
    <source>
        <dbReference type="EMBL" id="BCA85323.1"/>
    </source>
</evidence>
<dbReference type="SUPFAM" id="SSF55347">
    <property type="entry name" value="Glyceraldehyde-3-phosphate dehydrogenase-like, C-terminal domain"/>
    <property type="match status" value="1"/>
</dbReference>
<feature type="binding site" evidence="7">
    <location>
        <position position="217"/>
    </location>
    <ligand>
        <name>substrate</name>
    </ligand>
</feature>
<feature type="binding site" evidence="7">
    <location>
        <position position="346"/>
    </location>
    <ligand>
        <name>substrate</name>
    </ligand>
</feature>
<feature type="active site" description="Proton acceptor" evidence="7">
    <location>
        <position position="241"/>
    </location>
</feature>
<dbReference type="NCBIfam" id="TIGR00871">
    <property type="entry name" value="zwf"/>
    <property type="match status" value="1"/>
</dbReference>
<feature type="binding site" evidence="7">
    <location>
        <position position="47"/>
    </location>
    <ligand>
        <name>NADP(+)</name>
        <dbReference type="ChEBI" id="CHEBI:58349"/>
    </ligand>
</feature>
<dbReference type="GO" id="GO:0005829">
    <property type="term" value="C:cytosol"/>
    <property type="evidence" value="ECO:0007669"/>
    <property type="project" value="TreeGrafter"/>
</dbReference>
<dbReference type="InterPro" id="IPR001282">
    <property type="entry name" value="G6P_DH"/>
</dbReference>
<dbReference type="PANTHER" id="PTHR23429">
    <property type="entry name" value="GLUCOSE-6-PHOSPHATE 1-DEHYDROGENASE G6PD"/>
    <property type="match status" value="1"/>
</dbReference>
<dbReference type="RefSeq" id="WP_173102616.1">
    <property type="nucleotide sequence ID" value="NZ_AP022822.1"/>
</dbReference>
<evidence type="ECO:0000256" key="2">
    <source>
        <dbReference type="ARBA" id="ARBA00009975"/>
    </source>
</evidence>
<dbReference type="InterPro" id="IPR022674">
    <property type="entry name" value="G6P_DH_NAD-bd"/>
</dbReference>
<comment type="similarity">
    <text evidence="2 7">Belongs to the glucose-6-phosphate dehydrogenase family.</text>
</comment>
<keyword evidence="5 7" id="KW-0560">Oxidoreductase</keyword>
<name>A0A679IAH2_9ENTE</name>
<dbReference type="UniPathway" id="UPA00115">
    <property type="reaction ID" value="UER00408"/>
</dbReference>
<dbReference type="Gene3D" id="3.40.50.720">
    <property type="entry name" value="NAD(P)-binding Rossmann-like Domain"/>
    <property type="match status" value="1"/>
</dbReference>
<keyword evidence="3 7" id="KW-0313">Glucose metabolism</keyword>
<feature type="binding site" evidence="7">
    <location>
        <position position="179"/>
    </location>
    <ligand>
        <name>substrate</name>
    </ligand>
</feature>
<dbReference type="GO" id="GO:0009051">
    <property type="term" value="P:pentose-phosphate shunt, oxidative branch"/>
    <property type="evidence" value="ECO:0007669"/>
    <property type="project" value="TreeGrafter"/>
</dbReference>
<dbReference type="GO" id="GO:0004345">
    <property type="term" value="F:glucose-6-phosphate dehydrogenase activity"/>
    <property type="evidence" value="ECO:0007669"/>
    <property type="project" value="UniProtKB-UniRule"/>
</dbReference>
<sequence length="507" mass="58352">MTENTNVLFTIFGATGDLAKRKLYPSLFRLYKKGELSECFAVIGTARRPWSDAHYHEVVKESIASLEPTTEEADKFASHFYYQSHDVSDTSHYSVLKELTDNLNEKYQLGGNRLYYLAMSPRFFGTIVTQLKTSGMLNTDGYHRVIIEKPFGSDFTSANDLNNEINEVFAEKDIYRIDHYLGKEMVQNISAIRFTNNLFESMWNQRYIDNVQISLAENLGVEDRGGYYDQSGALKDMVQNHILQVLSLLAMEPPVAFTEEAIRSEKIKALKAVRLYSEEEVYTNFVRGQYTNGKLGDKEFTDYRNEPNVAKDSTTETFVAGKFLIDNFRWSGVPFYVRTGKRLTEKGTRINIVFKQVPINVFRSNTTEINDKSELPPNVLTIYIQPTEGFSMTLNGKEIGQGYATKPVKLDFRNTAEMVENSPEAYERLIFDALNGDSTNFTHWDEVAQSWRIVDRIRAAWDKQDPDFPNYAAGTMGPESAFELLQKDGFEWIWQPDEWYKERNLLL</sequence>
<dbReference type="Pfam" id="PF02781">
    <property type="entry name" value="G6PD_C"/>
    <property type="match status" value="1"/>
</dbReference>
<dbReference type="AlphaFoldDB" id="A0A679IAH2"/>
<dbReference type="Proteomes" id="UP000502998">
    <property type="component" value="Chromosome"/>
</dbReference>
<dbReference type="Gene3D" id="3.30.360.10">
    <property type="entry name" value="Dihydrodipicolinate Reductase, domain 2"/>
    <property type="match status" value="1"/>
</dbReference>
<dbReference type="EMBL" id="AP022822">
    <property type="protein sequence ID" value="BCA85323.1"/>
    <property type="molecule type" value="Genomic_DNA"/>
</dbReference>
<evidence type="ECO:0000259" key="9">
    <source>
        <dbReference type="Pfam" id="PF02781"/>
    </source>
</evidence>
<protein>
    <recommendedName>
        <fullName evidence="7">Glucose-6-phosphate 1-dehydrogenase</fullName>
        <shortName evidence="7">G6PD</shortName>
        <ecNumber evidence="7">1.1.1.49</ecNumber>
    </recommendedName>
</protein>
<dbReference type="SUPFAM" id="SSF51735">
    <property type="entry name" value="NAD(P)-binding Rossmann-fold domains"/>
    <property type="match status" value="1"/>
</dbReference>
<dbReference type="InterPro" id="IPR036291">
    <property type="entry name" value="NAD(P)-bd_dom_sf"/>
</dbReference>
<comment type="pathway">
    <text evidence="1 7">Carbohydrate degradation; pentose phosphate pathway; D-ribulose 5-phosphate from D-glucose 6-phosphate (oxidative stage): step 1/3.</text>
</comment>
<evidence type="ECO:0000256" key="4">
    <source>
        <dbReference type="ARBA" id="ARBA00022857"/>
    </source>
</evidence>
<organism evidence="10 11">
    <name type="scientific">Enterococcus saigonensis</name>
    <dbReference type="NCBI Taxonomy" id="1805431"/>
    <lineage>
        <taxon>Bacteria</taxon>
        <taxon>Bacillati</taxon>
        <taxon>Bacillota</taxon>
        <taxon>Bacilli</taxon>
        <taxon>Lactobacillales</taxon>
        <taxon>Enterococcaceae</taxon>
        <taxon>Enterococcus</taxon>
    </lineage>
</organism>
<reference evidence="10 11" key="1">
    <citation type="submission" date="2020-02" db="EMBL/GenBank/DDBJ databases">
        <title>Characterization of vanA genotype vancomycin-resistant Enterococcus saigonensis VE80.</title>
        <authorList>
            <person name="Harada T."/>
            <person name="Motooka D."/>
            <person name="Nakamura S."/>
            <person name="Yamamoto Y."/>
            <person name="Kawahara R."/>
            <person name="Kawatsu K."/>
        </authorList>
    </citation>
    <scope>NUCLEOTIDE SEQUENCE [LARGE SCALE GENOMIC DNA]</scope>
    <source>
        <strain evidence="10 11">VE80</strain>
    </source>
</reference>
<dbReference type="InterPro" id="IPR022675">
    <property type="entry name" value="G6P_DH_C"/>
</dbReference>
<feature type="binding site" evidence="7">
    <location>
        <position position="236"/>
    </location>
    <ligand>
        <name>substrate</name>
    </ligand>
</feature>
<feature type="domain" description="Glucose-6-phosphate dehydrogenase C-terminal" evidence="9">
    <location>
        <begin position="191"/>
        <end position="492"/>
    </location>
</feature>
<dbReference type="PIRSF" id="PIRSF000110">
    <property type="entry name" value="G6PD"/>
    <property type="match status" value="1"/>
</dbReference>
<dbReference type="HAMAP" id="MF_00966">
    <property type="entry name" value="G6PD"/>
    <property type="match status" value="1"/>
</dbReference>
<gene>
    <name evidence="7 10" type="primary">zwf</name>
    <name evidence="10" type="ORF">EsVE80_08460</name>
</gene>
<dbReference type="GO" id="GO:0006006">
    <property type="term" value="P:glucose metabolic process"/>
    <property type="evidence" value="ECO:0007669"/>
    <property type="project" value="UniProtKB-KW"/>
</dbReference>
<dbReference type="InterPro" id="IPR019796">
    <property type="entry name" value="G6P_DH_AS"/>
</dbReference>
<dbReference type="GO" id="GO:0050661">
    <property type="term" value="F:NADP binding"/>
    <property type="evidence" value="ECO:0007669"/>
    <property type="project" value="UniProtKB-UniRule"/>
</dbReference>
<evidence type="ECO:0000313" key="11">
    <source>
        <dbReference type="Proteomes" id="UP000502998"/>
    </source>
</evidence>
<evidence type="ECO:0000256" key="6">
    <source>
        <dbReference type="ARBA" id="ARBA00023277"/>
    </source>
</evidence>
<evidence type="ECO:0000259" key="8">
    <source>
        <dbReference type="Pfam" id="PF00479"/>
    </source>
</evidence>
<feature type="binding site" evidence="7">
    <location>
        <position position="149"/>
    </location>
    <ligand>
        <name>NADP(+)</name>
        <dbReference type="ChEBI" id="CHEBI:58349"/>
    </ligand>
</feature>
<comment type="function">
    <text evidence="7">Catalyzes the oxidation of glucose 6-phosphate to 6-phosphogluconolactone.</text>
</comment>
<dbReference type="PROSITE" id="PS00069">
    <property type="entry name" value="G6P_DEHYDROGENASE"/>
    <property type="match status" value="1"/>
</dbReference>
<comment type="catalytic activity">
    <reaction evidence="7">
        <text>D-glucose 6-phosphate + NADP(+) = 6-phospho-D-glucono-1,5-lactone + NADPH + H(+)</text>
        <dbReference type="Rhea" id="RHEA:15841"/>
        <dbReference type="ChEBI" id="CHEBI:15378"/>
        <dbReference type="ChEBI" id="CHEBI:57783"/>
        <dbReference type="ChEBI" id="CHEBI:57955"/>
        <dbReference type="ChEBI" id="CHEBI:58349"/>
        <dbReference type="ChEBI" id="CHEBI:61548"/>
        <dbReference type="EC" id="1.1.1.49"/>
    </reaction>
</comment>
<dbReference type="PANTHER" id="PTHR23429:SF0">
    <property type="entry name" value="GLUCOSE-6-PHOSPHATE 1-DEHYDROGENASE"/>
    <property type="match status" value="1"/>
</dbReference>
<feature type="domain" description="Glucose-6-phosphate dehydrogenase NAD-binding" evidence="8">
    <location>
        <begin position="11"/>
        <end position="188"/>
    </location>
</feature>
<keyword evidence="4 7" id="KW-0521">NADP</keyword>
<evidence type="ECO:0000256" key="3">
    <source>
        <dbReference type="ARBA" id="ARBA00022526"/>
    </source>
</evidence>
<accession>A0A679IAH2</accession>
<evidence type="ECO:0000256" key="1">
    <source>
        <dbReference type="ARBA" id="ARBA00004937"/>
    </source>
</evidence>
<feature type="binding site" evidence="7">
    <location>
        <begin position="86"/>
        <end position="87"/>
    </location>
    <ligand>
        <name>NADP(+)</name>
        <dbReference type="ChEBI" id="CHEBI:58349"/>
    </ligand>
</feature>
<keyword evidence="11" id="KW-1185">Reference proteome</keyword>
<keyword evidence="6 7" id="KW-0119">Carbohydrate metabolism</keyword>
<dbReference type="EC" id="1.1.1.49" evidence="7"/>
<feature type="binding site" evidence="7">
    <location>
        <position position="183"/>
    </location>
    <ligand>
        <name>substrate</name>
    </ligand>
</feature>
<dbReference type="KEGG" id="esg:EsVE80_08460"/>
<proteinExistence type="inferred from homology"/>
<evidence type="ECO:0000256" key="7">
    <source>
        <dbReference type="HAMAP-Rule" id="MF_00966"/>
    </source>
</evidence>